<feature type="region of interest" description="Disordered" evidence="1">
    <location>
        <begin position="438"/>
        <end position="527"/>
    </location>
</feature>
<comment type="caution">
    <text evidence="2">The sequence shown here is derived from an EMBL/GenBank/DDBJ whole genome shotgun (WGS) entry which is preliminary data.</text>
</comment>
<gene>
    <name evidence="2" type="ORF">MOC45_21710</name>
</gene>
<feature type="compositionally biased region" description="Basic and acidic residues" evidence="1">
    <location>
        <begin position="515"/>
        <end position="527"/>
    </location>
</feature>
<organism evidence="2 3">
    <name type="scientific">Bacillus spizizenii</name>
    <name type="common">Bacillus subtilis subsp. spizizenii</name>
    <dbReference type="NCBI Taxonomy" id="96241"/>
    <lineage>
        <taxon>Bacteria</taxon>
        <taxon>Bacillati</taxon>
        <taxon>Bacillota</taxon>
        <taxon>Bacilli</taxon>
        <taxon>Bacillales</taxon>
        <taxon>Bacillaceae</taxon>
        <taxon>Bacillus</taxon>
    </lineage>
</organism>
<accession>A0A9Q4DT07</accession>
<dbReference type="EMBL" id="JALANJ010000057">
    <property type="protein sequence ID" value="MCY8123158.1"/>
    <property type="molecule type" value="Genomic_DNA"/>
</dbReference>
<name>A0A9Q4DT07_BACSC</name>
<proteinExistence type="predicted"/>
<feature type="compositionally biased region" description="Pro residues" evidence="1">
    <location>
        <begin position="501"/>
        <end position="512"/>
    </location>
</feature>
<dbReference type="Proteomes" id="UP001070352">
    <property type="component" value="Unassembled WGS sequence"/>
</dbReference>
<sequence>METTNMKINWKFPKTGWGTENGKNDPGMETFRGNPYPALAREPIQNSIDAWNDHSKPVRVEFSVFKLPQEKFPGREGYIKIVKQCIDEAKNGSETRKEMERALRAIKENEIYFMKISDFNTKGLSGSDKLRGSDWHRLIKVVGDSDKEETSGGAFGIGKHAPFVCSNLKVVFYNTMDLEGKKAFQGVAKLITFTGEDGEPHQATGFYGETDKIQPVKDMNLIDNIFVREETGTDLFVAGFEYRDTWEDEIIEAVISSFFVAIYENALEVKIGQHVINRASLNYYIEHLKNNGSKSNVINYYEVLTSISEPFIEKDFEGLGEVRLYVATNNAYNKKVAMVRKTGMVIKEKQNYQIPIKYAGILLIKGDAFNKELKRVENPTHTDWELKRKKDVKVIKSALKELNKWMNDKIKSLSPFEEVESFDVDELSQFLPDESDEMQFDSEQGTDEGERGQPLESKLVKINPKRKKKPFKVSDWEDKDDDNSTTIGKAKEIPVSTNPDLPYPGKPQPTPPRPRRPESKPSDEKVQRAKVSRYKLFCLNPEIGDLYRINLNVKKEGELSLRLEILGEDSDLPALISKAKISGQDQLLPIYDNVIGPVKVSAGNNRIEFQLTEKVRVAMGVTFNGK</sequence>
<protein>
    <submittedName>
        <fullName evidence="2">Uncharacterized protein</fullName>
    </submittedName>
</protein>
<evidence type="ECO:0000313" key="3">
    <source>
        <dbReference type="Proteomes" id="UP001070352"/>
    </source>
</evidence>
<feature type="compositionally biased region" description="Acidic residues" evidence="1">
    <location>
        <begin position="438"/>
        <end position="447"/>
    </location>
</feature>
<reference evidence="2" key="1">
    <citation type="submission" date="2022-02" db="EMBL/GenBank/DDBJ databases">
        <title>Crop Bioprotection Bacillus Genome Sequencing.</title>
        <authorList>
            <person name="Dunlap C."/>
        </authorList>
    </citation>
    <scope>NUCLEOTIDE SEQUENCE</scope>
    <source>
        <strain evidence="2">M18B4</strain>
    </source>
</reference>
<evidence type="ECO:0000313" key="2">
    <source>
        <dbReference type="EMBL" id="MCY8123158.1"/>
    </source>
</evidence>
<dbReference type="AlphaFoldDB" id="A0A9Q4DT07"/>
<evidence type="ECO:0000256" key="1">
    <source>
        <dbReference type="SAM" id="MobiDB-lite"/>
    </source>
</evidence>